<name>A0A9X6YIZ1_BACTU</name>
<organism evidence="1 2">
    <name type="scientific">Bacillus thuringiensis</name>
    <dbReference type="NCBI Taxonomy" id="1428"/>
    <lineage>
        <taxon>Bacteria</taxon>
        <taxon>Bacillati</taxon>
        <taxon>Bacillota</taxon>
        <taxon>Bacilli</taxon>
        <taxon>Bacillales</taxon>
        <taxon>Bacillaceae</taxon>
        <taxon>Bacillus</taxon>
        <taxon>Bacillus cereus group</taxon>
    </lineage>
</organism>
<accession>A0A9X6YIZ1</accession>
<reference evidence="1 2" key="1">
    <citation type="submission" date="2017-09" db="EMBL/GenBank/DDBJ databases">
        <title>Large-scale bioinformatics analysis of Bacillus genomes uncovers conserved roles of natural products in bacterial physiology.</title>
        <authorList>
            <consortium name="Agbiome Team Llc"/>
            <person name="Bleich R.M."/>
            <person name="Grubbs K.J."/>
            <person name="Santa Maria K.C."/>
            <person name="Allen S.E."/>
            <person name="Farag S."/>
            <person name="Shank E.A."/>
            <person name="Bowers A."/>
        </authorList>
    </citation>
    <scope>NUCLEOTIDE SEQUENCE [LARGE SCALE GENOMIC DNA]</scope>
    <source>
        <strain evidence="1 2">AFS094940</strain>
    </source>
</reference>
<protein>
    <submittedName>
        <fullName evidence="1">Uncharacterized protein</fullName>
    </submittedName>
</protein>
<dbReference type="RefSeq" id="WP_097877166.1">
    <property type="nucleotide sequence ID" value="NZ_NVMD01000002.1"/>
</dbReference>
<dbReference type="AlphaFoldDB" id="A0A9X6YIZ1"/>
<evidence type="ECO:0000313" key="1">
    <source>
        <dbReference type="EMBL" id="PED16496.1"/>
    </source>
</evidence>
<proteinExistence type="predicted"/>
<dbReference type="EMBL" id="NVMD01000002">
    <property type="protein sequence ID" value="PED16496.1"/>
    <property type="molecule type" value="Genomic_DNA"/>
</dbReference>
<gene>
    <name evidence="1" type="ORF">CON01_01260</name>
</gene>
<evidence type="ECO:0000313" key="2">
    <source>
        <dbReference type="Proteomes" id="UP000220127"/>
    </source>
</evidence>
<sequence length="249" mass="28435">MSEVFDNRLRLLMGEGLYAGNIFVKPKTLREIVKTGYSHHMTLLNVISLTHEDILNEELEDEILEQMRSFTVCEILFIFGAEDLKDSYKEALEYFLDAKFEGIDASTHTIRMSGDLEIGSSTLKEILSVLRKQNGQDGSVEDKVNESNAKSEKAKKILEKLQKGKKKVEEIKRKDNPSEDTMDFYSIVSAVSTKSNSINKLNVWDLTLHQLYDEFDRLQIIDGYNTSLAAMMQGAEIKDLKHWASKVEE</sequence>
<dbReference type="Proteomes" id="UP000220127">
    <property type="component" value="Unassembled WGS sequence"/>
</dbReference>
<comment type="caution">
    <text evidence="1">The sequence shown here is derived from an EMBL/GenBank/DDBJ whole genome shotgun (WGS) entry which is preliminary data.</text>
</comment>